<sequence>MPALNIQFTDDELARVRTAASRNGKALKPFARDAILAAADARAARVTEAFEYVTARSTELNRRLA</sequence>
<protein>
    <submittedName>
        <fullName evidence="1">Antitoxin Phd</fullName>
    </submittedName>
</protein>
<evidence type="ECO:0000313" key="1">
    <source>
        <dbReference type="EMBL" id="UMB69038.1"/>
    </source>
</evidence>
<name>A0ABY3VNH7_9MYCO</name>
<dbReference type="EMBL" id="CP092488">
    <property type="protein sequence ID" value="UMB69038.1"/>
    <property type="molecule type" value="Genomic_DNA"/>
</dbReference>
<keyword evidence="2" id="KW-1185">Reference proteome</keyword>
<dbReference type="Proteomes" id="UP001055336">
    <property type="component" value="Chromosome"/>
</dbReference>
<organism evidence="1 2">
    <name type="scientific">Mycobacterium paraterrae</name>
    <dbReference type="NCBI Taxonomy" id="577492"/>
    <lineage>
        <taxon>Bacteria</taxon>
        <taxon>Bacillati</taxon>
        <taxon>Actinomycetota</taxon>
        <taxon>Actinomycetes</taxon>
        <taxon>Mycobacteriales</taxon>
        <taxon>Mycobacteriaceae</taxon>
        <taxon>Mycobacterium</taxon>
    </lineage>
</organism>
<reference evidence="1" key="1">
    <citation type="submission" date="2022-08" db="EMBL/GenBank/DDBJ databases">
        <title>Whole genome sequencing of non-tuberculosis mycobacteria type-strains.</title>
        <authorList>
            <person name="Igarashi Y."/>
            <person name="Osugi A."/>
            <person name="Mitarai S."/>
        </authorList>
    </citation>
    <scope>NUCLEOTIDE SEQUENCE</scope>
    <source>
        <strain evidence="1">DSM 45127</strain>
    </source>
</reference>
<accession>A0ABY3VNH7</accession>
<gene>
    <name evidence="1" type="ORF">MKK62_22095</name>
</gene>
<proteinExistence type="predicted"/>
<evidence type="ECO:0000313" key="2">
    <source>
        <dbReference type="Proteomes" id="UP001055336"/>
    </source>
</evidence>
<dbReference type="RefSeq" id="WP_240260770.1">
    <property type="nucleotide sequence ID" value="NZ_CP092488.2"/>
</dbReference>